<evidence type="ECO:0000313" key="4">
    <source>
        <dbReference type="Proteomes" id="UP001597383"/>
    </source>
</evidence>
<feature type="transmembrane region" description="Helical" evidence="1">
    <location>
        <begin position="136"/>
        <end position="153"/>
    </location>
</feature>
<feature type="transmembrane region" description="Helical" evidence="1">
    <location>
        <begin position="12"/>
        <end position="34"/>
    </location>
</feature>
<proteinExistence type="predicted"/>
<dbReference type="InterPro" id="IPR036034">
    <property type="entry name" value="PDZ_sf"/>
</dbReference>
<keyword evidence="1" id="KW-1133">Transmembrane helix</keyword>
<evidence type="ECO:0000313" key="3">
    <source>
        <dbReference type="EMBL" id="MFD2045007.1"/>
    </source>
</evidence>
<dbReference type="InterPro" id="IPR041489">
    <property type="entry name" value="PDZ_6"/>
</dbReference>
<keyword evidence="1" id="KW-0472">Membrane</keyword>
<feature type="transmembrane region" description="Helical" evidence="1">
    <location>
        <begin position="249"/>
        <end position="279"/>
    </location>
</feature>
<dbReference type="EMBL" id="JBHUHQ010000016">
    <property type="protein sequence ID" value="MFD2045007.1"/>
    <property type="molecule type" value="Genomic_DNA"/>
</dbReference>
<feature type="transmembrane region" description="Helical" evidence="1">
    <location>
        <begin position="106"/>
        <end position="124"/>
    </location>
</feature>
<organism evidence="3 4">
    <name type="scientific">Ornithinibacillus salinisoli</name>
    <dbReference type="NCBI Taxonomy" id="1848459"/>
    <lineage>
        <taxon>Bacteria</taxon>
        <taxon>Bacillati</taxon>
        <taxon>Bacillota</taxon>
        <taxon>Bacilli</taxon>
        <taxon>Bacillales</taxon>
        <taxon>Bacillaceae</taxon>
        <taxon>Ornithinibacillus</taxon>
    </lineage>
</organism>
<feature type="transmembrane region" description="Helical" evidence="1">
    <location>
        <begin position="55"/>
        <end position="74"/>
    </location>
</feature>
<name>A0ABW4W0A3_9BACI</name>
<accession>A0ABW4W0A3</accession>
<evidence type="ECO:0000256" key="1">
    <source>
        <dbReference type="SAM" id="Phobius"/>
    </source>
</evidence>
<comment type="caution">
    <text evidence="3">The sequence shown here is derived from an EMBL/GenBank/DDBJ whole genome shotgun (WGS) entry which is preliminary data.</text>
</comment>
<dbReference type="PROSITE" id="PS50106">
    <property type="entry name" value="PDZ"/>
    <property type="match status" value="1"/>
</dbReference>
<reference evidence="4" key="1">
    <citation type="journal article" date="2019" name="Int. J. Syst. Evol. Microbiol.">
        <title>The Global Catalogue of Microorganisms (GCM) 10K type strain sequencing project: providing services to taxonomists for standard genome sequencing and annotation.</title>
        <authorList>
            <consortium name="The Broad Institute Genomics Platform"/>
            <consortium name="The Broad Institute Genome Sequencing Center for Infectious Disease"/>
            <person name="Wu L."/>
            <person name="Ma J."/>
        </authorList>
    </citation>
    <scope>NUCLEOTIDE SEQUENCE [LARGE SCALE GENOMIC DNA]</scope>
    <source>
        <strain evidence="4">R28</strain>
    </source>
</reference>
<dbReference type="SMART" id="SM00228">
    <property type="entry name" value="PDZ"/>
    <property type="match status" value="1"/>
</dbReference>
<keyword evidence="4" id="KW-1185">Reference proteome</keyword>
<protein>
    <submittedName>
        <fullName evidence="3">PDZ domain-containing protein</fullName>
    </submittedName>
</protein>
<dbReference type="Gene3D" id="2.30.42.10">
    <property type="match status" value="1"/>
</dbReference>
<dbReference type="Proteomes" id="UP001597383">
    <property type="component" value="Unassembled WGS sequence"/>
</dbReference>
<keyword evidence="1" id="KW-0812">Transmembrane</keyword>
<sequence>MLEAWLMELLKALGRLFLNPLLYWSIFLVLLVGYRRVKRDRIKFGSKVFDVFSEWKGTWGLSILIGIFISLVTIGIGFVFAYETIILLSVVAILLSLSLRFSLLSASYTFGIGYILLLLLPIFLENQSYFSQDLFSNTNFTALTILLGFFLLVEAQLLRKTERNETFPNLVLGQRGGWIGQHFIKKLAIIPFFTLIPAGTITSFAPYWPYFSIGEETYSLILVPFIIGFEQSVKGSLPHRAAVKIAKSVFLLAIIVIAMAIGSIFVSWLSIATVIVAILGREFINYRHRVQDNEKRPYFHQSDSGLQVLSVIPGSPAARLEILVGETITKVNGQKIKTEQQFYEALQETGAFFKLELLDDIGEIRFVQSAIYEGDHHELGLIFTSRPHREGK</sequence>
<dbReference type="Pfam" id="PF17820">
    <property type="entry name" value="PDZ_6"/>
    <property type="match status" value="1"/>
</dbReference>
<evidence type="ECO:0000259" key="2">
    <source>
        <dbReference type="PROSITE" id="PS50106"/>
    </source>
</evidence>
<feature type="transmembrane region" description="Helical" evidence="1">
    <location>
        <begin position="187"/>
        <end position="211"/>
    </location>
</feature>
<dbReference type="RefSeq" id="WP_377557616.1">
    <property type="nucleotide sequence ID" value="NZ_JBHUHQ010000016.1"/>
</dbReference>
<feature type="domain" description="PDZ" evidence="2">
    <location>
        <begin position="305"/>
        <end position="361"/>
    </location>
</feature>
<feature type="transmembrane region" description="Helical" evidence="1">
    <location>
        <begin position="80"/>
        <end position="99"/>
    </location>
</feature>
<gene>
    <name evidence="3" type="ORF">ACFSJF_12055</name>
</gene>
<dbReference type="InterPro" id="IPR001478">
    <property type="entry name" value="PDZ"/>
</dbReference>
<dbReference type="SUPFAM" id="SSF50156">
    <property type="entry name" value="PDZ domain-like"/>
    <property type="match status" value="1"/>
</dbReference>